<comment type="caution">
    <text evidence="2">The sequence shown here is derived from an EMBL/GenBank/DDBJ whole genome shotgun (WGS) entry which is preliminary data.</text>
</comment>
<evidence type="ECO:0000313" key="5">
    <source>
        <dbReference type="Proteomes" id="UP000494256"/>
    </source>
</evidence>
<name>A0A8S0YS05_ARCPL</name>
<reference evidence="4 5" key="1">
    <citation type="submission" date="2020-04" db="EMBL/GenBank/DDBJ databases">
        <authorList>
            <person name="Wallbank WR R."/>
            <person name="Pardo Diaz C."/>
            <person name="Kozak K."/>
            <person name="Martin S."/>
            <person name="Jiggins C."/>
            <person name="Moest M."/>
            <person name="Warren A I."/>
            <person name="Byers J.R.P. K."/>
            <person name="Montejo-Kovacevich G."/>
            <person name="Yen C E."/>
        </authorList>
    </citation>
    <scope>NUCLEOTIDE SEQUENCE [LARGE SCALE GENOMIC DNA]</scope>
</reference>
<proteinExistence type="predicted"/>
<accession>A0A8S0YS05</accession>
<dbReference type="AlphaFoldDB" id="A0A8S0YS05"/>
<dbReference type="Proteomes" id="UP000494256">
    <property type="component" value="Unassembled WGS sequence"/>
</dbReference>
<evidence type="ECO:0000313" key="4">
    <source>
        <dbReference type="Proteomes" id="UP000494106"/>
    </source>
</evidence>
<evidence type="ECO:0000313" key="2">
    <source>
        <dbReference type="EMBL" id="CAB3222524.1"/>
    </source>
</evidence>
<evidence type="ECO:0000313" key="3">
    <source>
        <dbReference type="EMBL" id="CAB3258632.1"/>
    </source>
</evidence>
<dbReference type="EMBL" id="CADEBC010000088">
    <property type="protein sequence ID" value="CAB3222524.1"/>
    <property type="molecule type" value="Genomic_DNA"/>
</dbReference>
<dbReference type="Proteomes" id="UP000494106">
    <property type="component" value="Unassembled WGS sequence"/>
</dbReference>
<evidence type="ECO:0000256" key="1">
    <source>
        <dbReference type="SAM" id="MobiDB-lite"/>
    </source>
</evidence>
<gene>
    <name evidence="2" type="ORF">APLA_LOCUS1136</name>
    <name evidence="3" type="ORF">APLA_LOCUS16272</name>
</gene>
<sequence>MMTEDDNIYASKKKKEGNQSGDKNQHENEEQNTGLRTNTKKKRPGYVKEQEQTKSTTGAYKDSDVI</sequence>
<feature type="region of interest" description="Disordered" evidence="1">
    <location>
        <begin position="1"/>
        <end position="66"/>
    </location>
</feature>
<organism evidence="2 4">
    <name type="scientific">Arctia plantaginis</name>
    <name type="common">Wood tiger moth</name>
    <name type="synonym">Phalaena plantaginis</name>
    <dbReference type="NCBI Taxonomy" id="874455"/>
    <lineage>
        <taxon>Eukaryota</taxon>
        <taxon>Metazoa</taxon>
        <taxon>Ecdysozoa</taxon>
        <taxon>Arthropoda</taxon>
        <taxon>Hexapoda</taxon>
        <taxon>Insecta</taxon>
        <taxon>Pterygota</taxon>
        <taxon>Neoptera</taxon>
        <taxon>Endopterygota</taxon>
        <taxon>Lepidoptera</taxon>
        <taxon>Glossata</taxon>
        <taxon>Ditrysia</taxon>
        <taxon>Noctuoidea</taxon>
        <taxon>Erebidae</taxon>
        <taxon>Arctiinae</taxon>
        <taxon>Arctia</taxon>
    </lineage>
</organism>
<keyword evidence="4" id="KW-1185">Reference proteome</keyword>
<protein>
    <submittedName>
        <fullName evidence="2">Uncharacterized protein</fullName>
    </submittedName>
</protein>
<dbReference type="EMBL" id="CADEBD010000648">
    <property type="protein sequence ID" value="CAB3258632.1"/>
    <property type="molecule type" value="Genomic_DNA"/>
</dbReference>